<name>A0AAD3Y5W3_NEPGR</name>
<protein>
    <submittedName>
        <fullName evidence="2">Uncharacterized protein</fullName>
    </submittedName>
</protein>
<keyword evidence="3" id="KW-1185">Reference proteome</keyword>
<dbReference type="EMBL" id="BSYO01000039">
    <property type="protein sequence ID" value="GMH30762.1"/>
    <property type="molecule type" value="Genomic_DNA"/>
</dbReference>
<evidence type="ECO:0000313" key="2">
    <source>
        <dbReference type="EMBL" id="GMH30762.1"/>
    </source>
</evidence>
<keyword evidence="1" id="KW-0732">Signal</keyword>
<organism evidence="2 3">
    <name type="scientific">Nepenthes gracilis</name>
    <name type="common">Slender pitcher plant</name>
    <dbReference type="NCBI Taxonomy" id="150966"/>
    <lineage>
        <taxon>Eukaryota</taxon>
        <taxon>Viridiplantae</taxon>
        <taxon>Streptophyta</taxon>
        <taxon>Embryophyta</taxon>
        <taxon>Tracheophyta</taxon>
        <taxon>Spermatophyta</taxon>
        <taxon>Magnoliopsida</taxon>
        <taxon>eudicotyledons</taxon>
        <taxon>Gunneridae</taxon>
        <taxon>Pentapetalae</taxon>
        <taxon>Caryophyllales</taxon>
        <taxon>Nepenthaceae</taxon>
        <taxon>Nepenthes</taxon>
    </lineage>
</organism>
<accession>A0AAD3Y5W3</accession>
<feature type="chain" id="PRO_5041979425" evidence="1">
    <location>
        <begin position="18"/>
        <end position="195"/>
    </location>
</feature>
<proteinExistence type="predicted"/>
<sequence>MILCWVQLILCGGFVESFDWLGGSIHVAVTQLPCGWVDFLCSDAVGSLVWAVLRMKWLRSPIFVGTISLVRVGLHLFGCVDVECDSVLIRGLLTKKKSPYLEGSFDFISHAKCCNGFTYSFAWSWLYEIGCNYGWELPPVHGFLHNGIGLAELMPHETHRSDVYSHAAAAIFGLEWHFLGSLGSIPAAAAISELE</sequence>
<evidence type="ECO:0000313" key="3">
    <source>
        <dbReference type="Proteomes" id="UP001279734"/>
    </source>
</evidence>
<dbReference type="AlphaFoldDB" id="A0AAD3Y5W3"/>
<evidence type="ECO:0000256" key="1">
    <source>
        <dbReference type="SAM" id="SignalP"/>
    </source>
</evidence>
<reference evidence="2" key="1">
    <citation type="submission" date="2023-05" db="EMBL/GenBank/DDBJ databases">
        <title>Nepenthes gracilis genome sequencing.</title>
        <authorList>
            <person name="Fukushima K."/>
        </authorList>
    </citation>
    <scope>NUCLEOTIDE SEQUENCE</scope>
    <source>
        <strain evidence="2">SING2019-196</strain>
    </source>
</reference>
<gene>
    <name evidence="2" type="ORF">Nepgr_032605</name>
</gene>
<comment type="caution">
    <text evidence="2">The sequence shown here is derived from an EMBL/GenBank/DDBJ whole genome shotgun (WGS) entry which is preliminary data.</text>
</comment>
<dbReference type="Proteomes" id="UP001279734">
    <property type="component" value="Unassembled WGS sequence"/>
</dbReference>
<feature type="signal peptide" evidence="1">
    <location>
        <begin position="1"/>
        <end position="17"/>
    </location>
</feature>